<dbReference type="InterPro" id="IPR043129">
    <property type="entry name" value="ATPase_NBD"/>
</dbReference>
<dbReference type="EMBL" id="JBHSOC010000001">
    <property type="protein sequence ID" value="MFC5639761.1"/>
    <property type="molecule type" value="Genomic_DNA"/>
</dbReference>
<comment type="similarity">
    <text evidence="1">Belongs to the ROK (NagC/XylR) family.</text>
</comment>
<name>A0ABW0V5A7_9ACTN</name>
<evidence type="ECO:0000313" key="3">
    <source>
        <dbReference type="Proteomes" id="UP001596066"/>
    </source>
</evidence>
<comment type="caution">
    <text evidence="2">The sequence shown here is derived from an EMBL/GenBank/DDBJ whole genome shotgun (WGS) entry which is preliminary data.</text>
</comment>
<dbReference type="Gene3D" id="3.30.420.40">
    <property type="match status" value="2"/>
</dbReference>
<evidence type="ECO:0000313" key="2">
    <source>
        <dbReference type="EMBL" id="MFC5639761.1"/>
    </source>
</evidence>
<evidence type="ECO:0000256" key="1">
    <source>
        <dbReference type="ARBA" id="ARBA00006479"/>
    </source>
</evidence>
<gene>
    <name evidence="2" type="ORF">ACFPZF_00110</name>
</gene>
<dbReference type="Pfam" id="PF00480">
    <property type="entry name" value="ROK"/>
    <property type="match status" value="1"/>
</dbReference>
<dbReference type="RefSeq" id="WP_346141043.1">
    <property type="nucleotide sequence ID" value="NZ_BAAAUA010000002.1"/>
</dbReference>
<accession>A0ABW0V5A7</accession>
<dbReference type="PANTHER" id="PTHR18964">
    <property type="entry name" value="ROK (REPRESSOR, ORF, KINASE) FAMILY"/>
    <property type="match status" value="1"/>
</dbReference>
<protein>
    <submittedName>
        <fullName evidence="2">ROK family protein</fullName>
    </submittedName>
</protein>
<proteinExistence type="inferred from homology"/>
<dbReference type="SUPFAM" id="SSF53067">
    <property type="entry name" value="Actin-like ATPase domain"/>
    <property type="match status" value="1"/>
</dbReference>
<dbReference type="InterPro" id="IPR000600">
    <property type="entry name" value="ROK"/>
</dbReference>
<dbReference type="PANTHER" id="PTHR18964:SF169">
    <property type="entry name" value="N-ACETYLMANNOSAMINE KINASE"/>
    <property type="match status" value="1"/>
</dbReference>
<sequence>MAPLDHYLAVDIGGTKIAAAVVTGTGQVVHQREVPTPSAGPDQERLAGRTLAELVEQVASAAGVADLAEGPAGVGIASAGPIDIARGTISPVNIPAWRDFDVVGAVAAAVGGPQPRLIHDSTAAALGEHWLGAGQGSSALLGIVVSTGIGGGFVMDGRPIAGSAGNAGFIGHVTADPAGERCACGRIGCVETGASGPAMLRWARANGWAGDTTPGLAEAAADGEAVALAAFRRGADFLAGAIATSTILLDLDRVVIAGGVSAAGEVLLGPLREALAQHDCAAVRGLTVVRAALGRRSGLIGAARHAMVA</sequence>
<reference evidence="3" key="1">
    <citation type="journal article" date="2019" name="Int. J. Syst. Evol. Microbiol.">
        <title>The Global Catalogue of Microorganisms (GCM) 10K type strain sequencing project: providing services to taxonomists for standard genome sequencing and annotation.</title>
        <authorList>
            <consortium name="The Broad Institute Genomics Platform"/>
            <consortium name="The Broad Institute Genome Sequencing Center for Infectious Disease"/>
            <person name="Wu L."/>
            <person name="Ma J."/>
        </authorList>
    </citation>
    <scope>NUCLEOTIDE SEQUENCE [LARGE SCALE GENOMIC DNA]</scope>
    <source>
        <strain evidence="3">CGMCC 4.1622</strain>
    </source>
</reference>
<keyword evidence="3" id="KW-1185">Reference proteome</keyword>
<dbReference type="InterPro" id="IPR049874">
    <property type="entry name" value="ROK_cs"/>
</dbReference>
<dbReference type="PROSITE" id="PS01125">
    <property type="entry name" value="ROK"/>
    <property type="match status" value="1"/>
</dbReference>
<organism evidence="2 3">
    <name type="scientific">Kitasatospora cinereorecta</name>
    <dbReference type="NCBI Taxonomy" id="285560"/>
    <lineage>
        <taxon>Bacteria</taxon>
        <taxon>Bacillati</taxon>
        <taxon>Actinomycetota</taxon>
        <taxon>Actinomycetes</taxon>
        <taxon>Kitasatosporales</taxon>
        <taxon>Streptomycetaceae</taxon>
        <taxon>Kitasatospora</taxon>
    </lineage>
</organism>
<dbReference type="Proteomes" id="UP001596066">
    <property type="component" value="Unassembled WGS sequence"/>
</dbReference>